<organism evidence="1 2">
    <name type="scientific">Shewanella fodinae</name>
    <dbReference type="NCBI Taxonomy" id="552357"/>
    <lineage>
        <taxon>Bacteria</taxon>
        <taxon>Pseudomonadati</taxon>
        <taxon>Pseudomonadota</taxon>
        <taxon>Gammaproteobacteria</taxon>
        <taxon>Alteromonadales</taxon>
        <taxon>Shewanellaceae</taxon>
        <taxon>Shewanella</taxon>
    </lineage>
</organism>
<dbReference type="EMBL" id="SLWF01000026">
    <property type="protein sequence ID" value="TCN81179.1"/>
    <property type="molecule type" value="Genomic_DNA"/>
</dbReference>
<evidence type="ECO:0000313" key="1">
    <source>
        <dbReference type="EMBL" id="TCN81179.1"/>
    </source>
</evidence>
<sequence length="134" mass="15233">MGLADLKKNATQCEPYRHAQPQRPSIDEFIEDAIFYALGKERRTEQRHAIAKTSNIINLHCQFAESIGGSQASSPQSPLKRATFTLGHPTIEQLSQLSAEAKVSKSRMLRFLTSYFDNLSSQQRKLLYQQFMVD</sequence>
<protein>
    <submittedName>
        <fullName evidence="1">Plasmid segregation centromere-binding protein ParG</fullName>
    </submittedName>
</protein>
<proteinExistence type="predicted"/>
<name>A0A4R2F6I8_9GAMM</name>
<reference evidence="1 2" key="1">
    <citation type="submission" date="2019-03" db="EMBL/GenBank/DDBJ databases">
        <title>Freshwater and sediment microbial communities from various areas in North America, analyzing microbe dynamics in response to fracking.</title>
        <authorList>
            <person name="Lamendella R."/>
        </authorList>
    </citation>
    <scope>NUCLEOTIDE SEQUENCE [LARGE SCALE GENOMIC DNA]</scope>
    <source>
        <strain evidence="1 2">74A</strain>
    </source>
</reference>
<dbReference type="Proteomes" id="UP000294832">
    <property type="component" value="Unassembled WGS sequence"/>
</dbReference>
<evidence type="ECO:0000313" key="2">
    <source>
        <dbReference type="Proteomes" id="UP000294832"/>
    </source>
</evidence>
<dbReference type="RefSeq" id="WP_133039932.1">
    <property type="nucleotide sequence ID" value="NZ_SLWF01000026.1"/>
</dbReference>
<accession>A0A4R2F6I8</accession>
<comment type="caution">
    <text evidence="1">The sequence shown here is derived from an EMBL/GenBank/DDBJ whole genome shotgun (WGS) entry which is preliminary data.</text>
</comment>
<keyword evidence="2" id="KW-1185">Reference proteome</keyword>
<gene>
    <name evidence="1" type="ORF">EDC91_12645</name>
</gene>
<dbReference type="OrthoDB" id="5593192at2"/>
<dbReference type="AlphaFoldDB" id="A0A4R2F6I8"/>